<dbReference type="SUPFAM" id="SSF56519">
    <property type="entry name" value="Penicillin binding protein dimerisation domain"/>
    <property type="match status" value="1"/>
</dbReference>
<dbReference type="PANTHER" id="PTHR30627:SF1">
    <property type="entry name" value="PEPTIDOGLYCAN D,D-TRANSPEPTIDASE FTSI"/>
    <property type="match status" value="1"/>
</dbReference>
<gene>
    <name evidence="6" type="ORF">XU08_C0002G0131</name>
</gene>
<protein>
    <submittedName>
        <fullName evidence="6">Peptidoglycan glycosyltransferase, cell division protein FtsI (Penicillin-binding protein 3)</fullName>
        <ecNumber evidence="6">2.4.1.129</ecNumber>
    </submittedName>
</protein>
<dbReference type="InterPro" id="IPR001460">
    <property type="entry name" value="PCN-bd_Tpept"/>
</dbReference>
<organism evidence="6 7">
    <name type="scientific">candidate division WWE3 bacterium CSP1-7</name>
    <dbReference type="NCBI Taxonomy" id="1576480"/>
    <lineage>
        <taxon>Bacteria</taxon>
        <taxon>Katanobacteria</taxon>
    </lineage>
</organism>
<dbReference type="GO" id="GO:0016757">
    <property type="term" value="F:glycosyltransferase activity"/>
    <property type="evidence" value="ECO:0007669"/>
    <property type="project" value="UniProtKB-KW"/>
</dbReference>
<dbReference type="Proteomes" id="UP000051297">
    <property type="component" value="Unassembled WGS sequence"/>
</dbReference>
<dbReference type="Pfam" id="PF03717">
    <property type="entry name" value="PBP_dimer"/>
    <property type="match status" value="1"/>
</dbReference>
<keyword evidence="3" id="KW-0812">Transmembrane</keyword>
<keyword evidence="6" id="KW-0328">Glycosyltransferase</keyword>
<dbReference type="GO" id="GO:0008658">
    <property type="term" value="F:penicillin binding"/>
    <property type="evidence" value="ECO:0007669"/>
    <property type="project" value="InterPro"/>
</dbReference>
<feature type="domain" description="Penicillin-binding protein transpeptidase" evidence="4">
    <location>
        <begin position="288"/>
        <end position="595"/>
    </location>
</feature>
<accession>A0A0T5ZXN4</accession>
<keyword evidence="6" id="KW-0808">Transferase</keyword>
<keyword evidence="2 3" id="KW-0472">Membrane</keyword>
<evidence type="ECO:0000259" key="4">
    <source>
        <dbReference type="Pfam" id="PF00905"/>
    </source>
</evidence>
<proteinExistence type="predicted"/>
<dbReference type="EMBL" id="LDXK01000002">
    <property type="protein sequence ID" value="KRT67572.1"/>
    <property type="molecule type" value="Genomic_DNA"/>
</dbReference>
<evidence type="ECO:0000313" key="7">
    <source>
        <dbReference type="Proteomes" id="UP000051297"/>
    </source>
</evidence>
<dbReference type="Pfam" id="PF00905">
    <property type="entry name" value="Transpeptidase"/>
    <property type="match status" value="1"/>
</dbReference>
<name>A0A0T5ZXN4_UNCKA</name>
<dbReference type="Gene3D" id="3.90.1310.10">
    <property type="entry name" value="Penicillin-binding protein 2a (Domain 2)"/>
    <property type="match status" value="1"/>
</dbReference>
<evidence type="ECO:0000256" key="2">
    <source>
        <dbReference type="ARBA" id="ARBA00023136"/>
    </source>
</evidence>
<evidence type="ECO:0000256" key="1">
    <source>
        <dbReference type="ARBA" id="ARBA00004370"/>
    </source>
</evidence>
<feature type="transmembrane region" description="Helical" evidence="3">
    <location>
        <begin position="35"/>
        <end position="53"/>
    </location>
</feature>
<keyword evidence="3" id="KW-1133">Transmembrane helix</keyword>
<dbReference type="EC" id="2.4.1.129" evidence="6"/>
<dbReference type="SUPFAM" id="SSF56601">
    <property type="entry name" value="beta-lactamase/transpeptidase-like"/>
    <property type="match status" value="1"/>
</dbReference>
<keyword evidence="6" id="KW-0132">Cell division</keyword>
<keyword evidence="6" id="KW-0131">Cell cycle</keyword>
<dbReference type="AlphaFoldDB" id="A0A0T5ZXN4"/>
<dbReference type="PANTHER" id="PTHR30627">
    <property type="entry name" value="PEPTIDOGLYCAN D,D-TRANSPEPTIDASE"/>
    <property type="match status" value="1"/>
</dbReference>
<evidence type="ECO:0000313" key="6">
    <source>
        <dbReference type="EMBL" id="KRT67572.1"/>
    </source>
</evidence>
<sequence>MDGLLRKPRFLTSARKNGSRSGPSSSPKGMFRLRFAFLLALTGFTALIGRLFYLQVIQGESYRIKAEAQRNITFTIPAERGRIFASGGLLVTSEEAYRVVADPRLIEDSKKTAEKIGEIFFEDPRFLSYNPVPSNSKDPRADYTAKIVEFLSLKERLGVDLARKVPIAQIVKLKALAVPGLSFLPDNRRFYPEGKMAASLLGFVAFGEDGESGYNGLEGYYDGDLKGKSGSMQQEYNEQKTEPILVGESTEVEPQDGADLYLTINRGVQAILERKVAEGVKRYGAKSGSFVVLEPKSGYVLAMGNYPSFDPGNFNAWVAPQNRKSLKKETRNLGLATTYEPGSIMKPVTISAGLDSGKITPSWKFDDDGVLRIGIYKINTWDNRHWGTMNLAQLLQKSDNVGAAKLALKIGRDTLRSYFLNFGFGSRLGIDLDGEEIGLVKKIKDWRQIDLANAGFGQGIGVTALQMTSAYAAIANGGILMKPKVVERLVDRNGRQVSFPAEPIRRVISLETSERVAQLLRLAVEGGESSSLQNLKYQVAGKTGTAEIAAGVKYSNKTNATFVGFPFKDRSFVMLIRLEEPSSSPYAGLTAVPLWAEVFREIAPLFGISPDR</sequence>
<dbReference type="InterPro" id="IPR050515">
    <property type="entry name" value="Beta-lactam/transpept"/>
</dbReference>
<comment type="caution">
    <text evidence="6">The sequence shown here is derived from an EMBL/GenBank/DDBJ whole genome shotgun (WGS) entry which is preliminary data.</text>
</comment>
<reference evidence="6 7" key="1">
    <citation type="submission" date="2015-05" db="EMBL/GenBank/DDBJ databases">
        <title>Critical biogeochemical functions in the subsurface are associated with bacteria from new phyla and little studied lineages.</title>
        <authorList>
            <person name="Hug L.A."/>
            <person name="Thomas B.C."/>
            <person name="Sharon I."/>
            <person name="Brown C.T."/>
            <person name="Sharma R."/>
            <person name="Hettich R.L."/>
            <person name="Wilkins M.J."/>
            <person name="Williams K.H."/>
            <person name="Singh A."/>
            <person name="Banfield J.F."/>
        </authorList>
    </citation>
    <scope>NUCLEOTIDE SEQUENCE [LARGE SCALE GENOMIC DNA]</scope>
    <source>
        <strain evidence="6">CSP1-7</strain>
    </source>
</reference>
<dbReference type="GO" id="GO:0051301">
    <property type="term" value="P:cell division"/>
    <property type="evidence" value="ECO:0007669"/>
    <property type="project" value="UniProtKB-KW"/>
</dbReference>
<feature type="domain" description="Penicillin-binding protein dimerisation" evidence="5">
    <location>
        <begin position="75"/>
        <end position="238"/>
    </location>
</feature>
<dbReference type="InterPro" id="IPR036138">
    <property type="entry name" value="PBP_dimer_sf"/>
</dbReference>
<dbReference type="GO" id="GO:0071555">
    <property type="term" value="P:cell wall organization"/>
    <property type="evidence" value="ECO:0007669"/>
    <property type="project" value="TreeGrafter"/>
</dbReference>
<dbReference type="Gene3D" id="3.40.710.10">
    <property type="entry name" value="DD-peptidase/beta-lactamase superfamily"/>
    <property type="match status" value="1"/>
</dbReference>
<dbReference type="InterPro" id="IPR012338">
    <property type="entry name" value="Beta-lactam/transpept-like"/>
</dbReference>
<comment type="subcellular location">
    <subcellularLocation>
        <location evidence="1">Membrane</location>
    </subcellularLocation>
</comment>
<dbReference type="InterPro" id="IPR005311">
    <property type="entry name" value="PBP_dimer"/>
</dbReference>
<dbReference type="GO" id="GO:0005886">
    <property type="term" value="C:plasma membrane"/>
    <property type="evidence" value="ECO:0007669"/>
    <property type="project" value="TreeGrafter"/>
</dbReference>
<evidence type="ECO:0000259" key="5">
    <source>
        <dbReference type="Pfam" id="PF03717"/>
    </source>
</evidence>
<evidence type="ECO:0000256" key="3">
    <source>
        <dbReference type="SAM" id="Phobius"/>
    </source>
</evidence>
<dbReference type="STRING" id="1576480.XU08_C0002G0131"/>